<dbReference type="AlphaFoldDB" id="A0A2N4YQW7"/>
<keyword evidence="1" id="KW-0812">Transmembrane</keyword>
<gene>
    <name evidence="2" type="ORF">CWN47_33390</name>
</gene>
<evidence type="ECO:0000256" key="1">
    <source>
        <dbReference type="SAM" id="Phobius"/>
    </source>
</evidence>
<feature type="transmembrane region" description="Helical" evidence="1">
    <location>
        <begin position="38"/>
        <end position="60"/>
    </location>
</feature>
<dbReference type="GO" id="GO:0022857">
    <property type="term" value="F:transmembrane transporter activity"/>
    <property type="evidence" value="ECO:0007669"/>
    <property type="project" value="InterPro"/>
</dbReference>
<feature type="non-terminal residue" evidence="2">
    <location>
        <position position="69"/>
    </location>
</feature>
<protein>
    <submittedName>
        <fullName evidence="2">FUSC family protein</fullName>
    </submittedName>
</protein>
<organism evidence="2 3">
    <name type="scientific">Klebsiella variicola</name>
    <dbReference type="NCBI Taxonomy" id="244366"/>
    <lineage>
        <taxon>Bacteria</taxon>
        <taxon>Pseudomonadati</taxon>
        <taxon>Pseudomonadota</taxon>
        <taxon>Gammaproteobacteria</taxon>
        <taxon>Enterobacterales</taxon>
        <taxon>Enterobacteriaceae</taxon>
        <taxon>Klebsiella/Raoultella group</taxon>
        <taxon>Klebsiella</taxon>
        <taxon>Klebsiella pneumoniae complex</taxon>
    </lineage>
</organism>
<dbReference type="InterPro" id="IPR006726">
    <property type="entry name" value="PHBA_efflux_AaeB/fusaric-R"/>
</dbReference>
<name>A0A2N4YQW7_KLEVA</name>
<reference evidence="2 3" key="2">
    <citation type="submission" date="2018-01" db="EMBL/GenBank/DDBJ databases">
        <title>Genomic study of Klebsiella pneumoniae.</title>
        <authorList>
            <person name="Yang Y."/>
            <person name="Bicalho R."/>
        </authorList>
    </citation>
    <scope>NUCLEOTIDE SEQUENCE [LARGE SCALE GENOMIC DNA]</scope>
    <source>
        <strain evidence="2 3">A8</strain>
    </source>
</reference>
<dbReference type="Pfam" id="PF04632">
    <property type="entry name" value="FUSC"/>
    <property type="match status" value="1"/>
</dbReference>
<proteinExistence type="predicted"/>
<keyword evidence="1" id="KW-0472">Membrane</keyword>
<dbReference type="Proteomes" id="UP000234412">
    <property type="component" value="Unassembled WGS sequence"/>
</dbReference>
<keyword evidence="1" id="KW-1133">Transmembrane helix</keyword>
<reference evidence="2 3" key="1">
    <citation type="submission" date="2017-11" db="EMBL/GenBank/DDBJ databases">
        <authorList>
            <person name="Han C.G."/>
        </authorList>
    </citation>
    <scope>NUCLEOTIDE SEQUENCE [LARGE SCALE GENOMIC DNA]</scope>
    <source>
        <strain evidence="2 3">A8</strain>
    </source>
</reference>
<sequence>MNINRFRQAAWLRAAGAVARRFMPQSTSAVLRSDAQAILFSAKSFAAAMLAYYLALSIGLQRPSWAIIT</sequence>
<dbReference type="EMBL" id="PIDP01002011">
    <property type="protein sequence ID" value="PLM83133.1"/>
    <property type="molecule type" value="Genomic_DNA"/>
</dbReference>
<accession>A0A2N4YQW7</accession>
<evidence type="ECO:0000313" key="2">
    <source>
        <dbReference type="EMBL" id="PLM83133.1"/>
    </source>
</evidence>
<dbReference type="GO" id="GO:0005886">
    <property type="term" value="C:plasma membrane"/>
    <property type="evidence" value="ECO:0007669"/>
    <property type="project" value="InterPro"/>
</dbReference>
<evidence type="ECO:0000313" key="3">
    <source>
        <dbReference type="Proteomes" id="UP000234412"/>
    </source>
</evidence>
<comment type="caution">
    <text evidence="2">The sequence shown here is derived from an EMBL/GenBank/DDBJ whole genome shotgun (WGS) entry which is preliminary data.</text>
</comment>